<protein>
    <recommendedName>
        <fullName evidence="2">DUF4283 domain-containing protein</fullName>
    </recommendedName>
</protein>
<evidence type="ECO:0000313" key="3">
    <source>
        <dbReference type="EMBL" id="KAK1394372.1"/>
    </source>
</evidence>
<dbReference type="AlphaFoldDB" id="A0AAD8IYF9"/>
<feature type="domain" description="DUF4283" evidence="2">
    <location>
        <begin position="115"/>
        <end position="193"/>
    </location>
</feature>
<feature type="region of interest" description="Disordered" evidence="1">
    <location>
        <begin position="353"/>
        <end position="398"/>
    </location>
</feature>
<evidence type="ECO:0000313" key="4">
    <source>
        <dbReference type="Proteomes" id="UP001237642"/>
    </source>
</evidence>
<dbReference type="Pfam" id="PF14111">
    <property type="entry name" value="DUF4283"/>
    <property type="match status" value="1"/>
</dbReference>
<organism evidence="3 4">
    <name type="scientific">Heracleum sosnowskyi</name>
    <dbReference type="NCBI Taxonomy" id="360622"/>
    <lineage>
        <taxon>Eukaryota</taxon>
        <taxon>Viridiplantae</taxon>
        <taxon>Streptophyta</taxon>
        <taxon>Embryophyta</taxon>
        <taxon>Tracheophyta</taxon>
        <taxon>Spermatophyta</taxon>
        <taxon>Magnoliopsida</taxon>
        <taxon>eudicotyledons</taxon>
        <taxon>Gunneridae</taxon>
        <taxon>Pentapetalae</taxon>
        <taxon>asterids</taxon>
        <taxon>campanulids</taxon>
        <taxon>Apiales</taxon>
        <taxon>Apiaceae</taxon>
        <taxon>Apioideae</taxon>
        <taxon>apioid superclade</taxon>
        <taxon>Tordylieae</taxon>
        <taxon>Tordyliinae</taxon>
        <taxon>Heracleum</taxon>
    </lineage>
</organism>
<gene>
    <name evidence="3" type="ORF">POM88_013428</name>
</gene>
<reference evidence="3" key="2">
    <citation type="submission" date="2023-05" db="EMBL/GenBank/DDBJ databases">
        <authorList>
            <person name="Schelkunov M.I."/>
        </authorList>
    </citation>
    <scope>NUCLEOTIDE SEQUENCE</scope>
    <source>
        <strain evidence="3">Hsosn_3</strain>
        <tissue evidence="3">Leaf</tissue>
    </source>
</reference>
<dbReference type="EMBL" id="JAUIZM010000003">
    <property type="protein sequence ID" value="KAK1394372.1"/>
    <property type="molecule type" value="Genomic_DNA"/>
</dbReference>
<accession>A0AAD8IYF9</accession>
<evidence type="ECO:0000256" key="1">
    <source>
        <dbReference type="SAM" id="MobiDB-lite"/>
    </source>
</evidence>
<feature type="region of interest" description="Disordered" evidence="1">
    <location>
        <begin position="300"/>
        <end position="324"/>
    </location>
</feature>
<dbReference type="PANTHER" id="PTHR31286:SF180">
    <property type="entry name" value="OS10G0362600 PROTEIN"/>
    <property type="match status" value="1"/>
</dbReference>
<dbReference type="InterPro" id="IPR025558">
    <property type="entry name" value="DUF4283"/>
</dbReference>
<comment type="caution">
    <text evidence="3">The sequence shown here is derived from an EMBL/GenBank/DDBJ whole genome shotgun (WGS) entry which is preliminary data.</text>
</comment>
<name>A0AAD8IYF9_9APIA</name>
<dbReference type="InterPro" id="IPR040256">
    <property type="entry name" value="At4g02000-like"/>
</dbReference>
<feature type="compositionally biased region" description="Basic and acidic residues" evidence="1">
    <location>
        <begin position="45"/>
        <end position="54"/>
    </location>
</feature>
<sequence>MSSGGDVGGSGGSKFFSNSRGDKGFIADNLFVDLSTSVHVSKVNNEKSKSKASVEGEYVEPEASRLDSENGKHKSWSQVVKNSHVPCDNLTFHFLPPPIGDKIISPPVEVLIKGNEKYKTCIMGVLTHASLPFHKVSAFTNQAWKSRGLTHVSQKDICTFVFKFDTFENRNSVLSRGTWYLGNQPMIVMAWGAKIGDNTTFPLWVRFDNIPDNYWSRECLSLLGSVIGNPLYTYEHMSRLEILHFGKLCVEYKIGNELPNKIEVEVLDPVIEEIRIEEVKASNPVVHESGDPTETIEVEQKEHDGEQHTGTENLESNTGSKEQDAVPLNTANEEWHTIQHQKSKLVVANASTGQKVTVDHSKSSTSPKLPIYSSLANSIHKGKAKRAKGSGGRNSPHH</sequence>
<feature type="compositionally biased region" description="Basic and acidic residues" evidence="1">
    <location>
        <begin position="300"/>
        <end position="309"/>
    </location>
</feature>
<evidence type="ECO:0000259" key="2">
    <source>
        <dbReference type="Pfam" id="PF14111"/>
    </source>
</evidence>
<keyword evidence="4" id="KW-1185">Reference proteome</keyword>
<feature type="compositionally biased region" description="Polar residues" evidence="1">
    <location>
        <begin position="310"/>
        <end position="320"/>
    </location>
</feature>
<feature type="compositionally biased region" description="Basic and acidic residues" evidence="1">
    <location>
        <begin position="62"/>
        <end position="71"/>
    </location>
</feature>
<dbReference type="PANTHER" id="PTHR31286">
    <property type="entry name" value="GLYCINE-RICH CELL WALL STRUCTURAL PROTEIN 1.8-LIKE"/>
    <property type="match status" value="1"/>
</dbReference>
<proteinExistence type="predicted"/>
<reference evidence="3" key="1">
    <citation type="submission" date="2023-02" db="EMBL/GenBank/DDBJ databases">
        <title>Genome of toxic invasive species Heracleum sosnowskyi carries increased number of genes despite the absence of recent whole-genome duplications.</title>
        <authorList>
            <person name="Schelkunov M."/>
            <person name="Shtratnikova V."/>
            <person name="Makarenko M."/>
            <person name="Klepikova A."/>
            <person name="Omelchenko D."/>
            <person name="Novikova G."/>
            <person name="Obukhova E."/>
            <person name="Bogdanov V."/>
            <person name="Penin A."/>
            <person name="Logacheva M."/>
        </authorList>
    </citation>
    <scope>NUCLEOTIDE SEQUENCE</scope>
    <source>
        <strain evidence="3">Hsosn_3</strain>
        <tissue evidence="3">Leaf</tissue>
    </source>
</reference>
<dbReference type="Proteomes" id="UP001237642">
    <property type="component" value="Unassembled WGS sequence"/>
</dbReference>
<feature type="region of interest" description="Disordered" evidence="1">
    <location>
        <begin position="45"/>
        <end position="71"/>
    </location>
</feature>